<dbReference type="PANTHER" id="PTHR43649:SF34">
    <property type="entry name" value="ABC TRANSPORTER PERIPLASMIC-BINDING PROTEIN YCJN-RELATED"/>
    <property type="match status" value="1"/>
</dbReference>
<protein>
    <submittedName>
        <fullName evidence="5">Sugar ABC transporter substrate-binding protein</fullName>
    </submittedName>
</protein>
<name>A0A4R5DCZ0_9ACTN</name>
<organism evidence="5 6">
    <name type="scientific">Jiangella asiatica</name>
    <dbReference type="NCBI Taxonomy" id="2530372"/>
    <lineage>
        <taxon>Bacteria</taxon>
        <taxon>Bacillati</taxon>
        <taxon>Actinomycetota</taxon>
        <taxon>Actinomycetes</taxon>
        <taxon>Jiangellales</taxon>
        <taxon>Jiangellaceae</taxon>
        <taxon>Jiangella</taxon>
    </lineage>
</organism>
<evidence type="ECO:0000313" key="5">
    <source>
        <dbReference type="EMBL" id="TDE08133.1"/>
    </source>
</evidence>
<dbReference type="Gene3D" id="3.40.190.10">
    <property type="entry name" value="Periplasmic binding protein-like II"/>
    <property type="match status" value="2"/>
</dbReference>
<gene>
    <name evidence="5" type="ORF">E1269_18675</name>
</gene>
<evidence type="ECO:0000256" key="1">
    <source>
        <dbReference type="ARBA" id="ARBA00008520"/>
    </source>
</evidence>
<dbReference type="AlphaFoldDB" id="A0A4R5DCZ0"/>
<comment type="similarity">
    <text evidence="1">Belongs to the bacterial solute-binding protein 1 family.</text>
</comment>
<dbReference type="Pfam" id="PF01547">
    <property type="entry name" value="SBP_bac_1"/>
    <property type="match status" value="1"/>
</dbReference>
<evidence type="ECO:0000256" key="4">
    <source>
        <dbReference type="SAM" id="SignalP"/>
    </source>
</evidence>
<accession>A0A4R5DCZ0</accession>
<evidence type="ECO:0000256" key="2">
    <source>
        <dbReference type="ARBA" id="ARBA00022448"/>
    </source>
</evidence>
<feature type="signal peptide" evidence="4">
    <location>
        <begin position="1"/>
        <end position="26"/>
    </location>
</feature>
<dbReference type="SUPFAM" id="SSF53850">
    <property type="entry name" value="Periplasmic binding protein-like II"/>
    <property type="match status" value="1"/>
</dbReference>
<dbReference type="Proteomes" id="UP000294739">
    <property type="component" value="Unassembled WGS sequence"/>
</dbReference>
<dbReference type="PROSITE" id="PS51257">
    <property type="entry name" value="PROKAR_LIPOPROTEIN"/>
    <property type="match status" value="1"/>
</dbReference>
<feature type="chain" id="PRO_5020246144" evidence="4">
    <location>
        <begin position="27"/>
        <end position="426"/>
    </location>
</feature>
<reference evidence="5 6" key="1">
    <citation type="submission" date="2019-03" db="EMBL/GenBank/DDBJ databases">
        <title>Draft genome sequences of novel Actinobacteria.</title>
        <authorList>
            <person name="Sahin N."/>
            <person name="Ay H."/>
            <person name="Saygin H."/>
        </authorList>
    </citation>
    <scope>NUCLEOTIDE SEQUENCE [LARGE SCALE GENOMIC DNA]</scope>
    <source>
        <strain evidence="5 6">5K138</strain>
    </source>
</reference>
<evidence type="ECO:0000256" key="3">
    <source>
        <dbReference type="ARBA" id="ARBA00022729"/>
    </source>
</evidence>
<keyword evidence="2" id="KW-0813">Transport</keyword>
<keyword evidence="3 4" id="KW-0732">Signal</keyword>
<dbReference type="InterPro" id="IPR006059">
    <property type="entry name" value="SBP"/>
</dbReference>
<dbReference type="InterPro" id="IPR050490">
    <property type="entry name" value="Bact_solute-bd_prot1"/>
</dbReference>
<proteinExistence type="inferred from homology"/>
<evidence type="ECO:0000313" key="6">
    <source>
        <dbReference type="Proteomes" id="UP000294739"/>
    </source>
</evidence>
<dbReference type="RefSeq" id="WP_131897264.1">
    <property type="nucleotide sequence ID" value="NZ_SMKZ01000027.1"/>
</dbReference>
<dbReference type="CDD" id="cd13585">
    <property type="entry name" value="PBP2_TMBP_like"/>
    <property type="match status" value="1"/>
</dbReference>
<dbReference type="OrthoDB" id="9770625at2"/>
<comment type="caution">
    <text evidence="5">The sequence shown here is derived from an EMBL/GenBank/DDBJ whole genome shotgun (WGS) entry which is preliminary data.</text>
</comment>
<dbReference type="InParanoid" id="A0A4R5DCZ0"/>
<sequence length="426" mass="44864">MQRTRGQYGRAGIVASLVAVPLVLTACGGEESTGSADSITVAISSSPSADALQAIAADFEAETGVTVEFVDIPYDQLTSQILLGARQPDQGFDVIQFDSPMLAALVEAGALADLTDRVESSEAYNAGDFSEQVDEYARYDDTAYGIPLSTEPYVLWYRTDLFADLGLSLEPTWDTYVANARALEASGVAGNGSGFGAQIGGYYWLEAIYLHGGTLLEPGTCTPALDTPQALAATETYLDLRDTTPATVVNGGGNEMTTAFAQGQVGQQINATGYWSTISDPDQSQVLDAFDMTLPPMTDDGSTLLFGWLIGVGEQSAAKDTAWEFLEFALGQDAMDRLIEEGAPPPARQSLLENEAALESIPYLPTLVEAAARGDHLPYITQMPEIITALSVQLNAAASDGTDAEALLAAAQSEVESIMSGAETCG</sequence>
<dbReference type="EMBL" id="SMKZ01000027">
    <property type="protein sequence ID" value="TDE08133.1"/>
    <property type="molecule type" value="Genomic_DNA"/>
</dbReference>
<keyword evidence="6" id="KW-1185">Reference proteome</keyword>
<dbReference type="PANTHER" id="PTHR43649">
    <property type="entry name" value="ARABINOSE-BINDING PROTEIN-RELATED"/>
    <property type="match status" value="1"/>
</dbReference>